<evidence type="ECO:0000256" key="10">
    <source>
        <dbReference type="RuleBase" id="RU000587"/>
    </source>
</evidence>
<dbReference type="FunFam" id="3.40.50.2000:FF:000002">
    <property type="entry name" value="Alpha-1,4 glucan phosphorylase"/>
    <property type="match status" value="1"/>
</dbReference>
<comment type="cofactor">
    <cofactor evidence="2 10">
        <name>pyridoxal 5'-phosphate</name>
        <dbReference type="ChEBI" id="CHEBI:597326"/>
    </cofactor>
</comment>
<comment type="catalytic activity">
    <reaction evidence="1 10">
        <text>[(1-&gt;4)-alpha-D-glucosyl](n) + phosphate = [(1-&gt;4)-alpha-D-glucosyl](n-1) + alpha-D-glucose 1-phosphate</text>
        <dbReference type="Rhea" id="RHEA:41732"/>
        <dbReference type="Rhea" id="RHEA-COMP:9584"/>
        <dbReference type="Rhea" id="RHEA-COMP:9586"/>
        <dbReference type="ChEBI" id="CHEBI:15444"/>
        <dbReference type="ChEBI" id="CHEBI:43474"/>
        <dbReference type="ChEBI" id="CHEBI:58601"/>
        <dbReference type="EC" id="2.4.1.1"/>
    </reaction>
</comment>
<keyword evidence="4" id="KW-0021">Allosteric enzyme</keyword>
<feature type="region of interest" description="Disordered" evidence="11">
    <location>
        <begin position="1"/>
        <end position="24"/>
    </location>
</feature>
<dbReference type="PANTHER" id="PTHR11468:SF3">
    <property type="entry name" value="GLYCOGEN PHOSPHORYLASE, LIVER FORM"/>
    <property type="match status" value="1"/>
</dbReference>
<evidence type="ECO:0000256" key="6">
    <source>
        <dbReference type="ARBA" id="ARBA00022679"/>
    </source>
</evidence>
<evidence type="ECO:0000313" key="12">
    <source>
        <dbReference type="EMBL" id="OMJ80779.1"/>
    </source>
</evidence>
<dbReference type="CDD" id="cd04300">
    <property type="entry name" value="GT35_Glycogen_Phosphorylase"/>
    <property type="match status" value="1"/>
</dbReference>
<dbReference type="SUPFAM" id="SSF53756">
    <property type="entry name" value="UDP-Glycosyltransferase/glycogen phosphorylase"/>
    <property type="match status" value="1"/>
</dbReference>
<dbReference type="GO" id="GO:0008184">
    <property type="term" value="F:glycogen phosphorylase activity"/>
    <property type="evidence" value="ECO:0007669"/>
    <property type="project" value="InterPro"/>
</dbReference>
<proteinExistence type="inferred from homology"/>
<feature type="compositionally biased region" description="Polar residues" evidence="11">
    <location>
        <begin position="1"/>
        <end position="11"/>
    </location>
</feature>
<accession>A0A1R2BVC7</accession>
<evidence type="ECO:0000256" key="8">
    <source>
        <dbReference type="ARBA" id="ARBA00023277"/>
    </source>
</evidence>
<evidence type="ECO:0000256" key="4">
    <source>
        <dbReference type="ARBA" id="ARBA00022533"/>
    </source>
</evidence>
<dbReference type="InterPro" id="IPR011833">
    <property type="entry name" value="Glycg_phsphrylas"/>
</dbReference>
<comment type="caution">
    <text evidence="12">The sequence shown here is derived from an EMBL/GenBank/DDBJ whole genome shotgun (WGS) entry which is preliminary data.</text>
</comment>
<dbReference type="Pfam" id="PF00343">
    <property type="entry name" value="Phosphorylase"/>
    <property type="match status" value="1"/>
</dbReference>
<keyword evidence="7 9" id="KW-0663">Pyridoxal phosphate</keyword>
<comment type="similarity">
    <text evidence="3 10">Belongs to the glycogen phosphorylase family.</text>
</comment>
<evidence type="ECO:0000256" key="7">
    <source>
        <dbReference type="ARBA" id="ARBA00022898"/>
    </source>
</evidence>
<organism evidence="12 13">
    <name type="scientific">Stentor coeruleus</name>
    <dbReference type="NCBI Taxonomy" id="5963"/>
    <lineage>
        <taxon>Eukaryota</taxon>
        <taxon>Sar</taxon>
        <taxon>Alveolata</taxon>
        <taxon>Ciliophora</taxon>
        <taxon>Postciliodesmatophora</taxon>
        <taxon>Heterotrichea</taxon>
        <taxon>Heterotrichida</taxon>
        <taxon>Stentoridae</taxon>
        <taxon>Stentor</taxon>
    </lineage>
</organism>
<dbReference type="NCBIfam" id="TIGR02093">
    <property type="entry name" value="P_ylase"/>
    <property type="match status" value="1"/>
</dbReference>
<keyword evidence="8 10" id="KW-0119">Carbohydrate metabolism</keyword>
<dbReference type="Gene3D" id="3.40.50.2000">
    <property type="entry name" value="Glycogen Phosphorylase B"/>
    <property type="match status" value="2"/>
</dbReference>
<keyword evidence="5 10" id="KW-0328">Glycosyltransferase</keyword>
<dbReference type="InterPro" id="IPR000811">
    <property type="entry name" value="Glyco_trans_35"/>
</dbReference>
<dbReference type="PIRSF" id="PIRSF000460">
    <property type="entry name" value="Pprylas_GlgP"/>
    <property type="match status" value="1"/>
</dbReference>
<evidence type="ECO:0000256" key="1">
    <source>
        <dbReference type="ARBA" id="ARBA00001275"/>
    </source>
</evidence>
<dbReference type="EC" id="2.4.1.1" evidence="10"/>
<feature type="modified residue" description="N6-(pyridoxal phosphate)lysine" evidence="9">
    <location>
        <position position="716"/>
    </location>
</feature>
<evidence type="ECO:0000256" key="3">
    <source>
        <dbReference type="ARBA" id="ARBA00006047"/>
    </source>
</evidence>
<keyword evidence="13" id="KW-1185">Reference proteome</keyword>
<dbReference type="OrthoDB" id="9215500at2759"/>
<dbReference type="PANTHER" id="PTHR11468">
    <property type="entry name" value="GLYCOGEN PHOSPHORYLASE"/>
    <property type="match status" value="1"/>
</dbReference>
<dbReference type="GO" id="GO:0005980">
    <property type="term" value="P:glycogen catabolic process"/>
    <property type="evidence" value="ECO:0007669"/>
    <property type="project" value="TreeGrafter"/>
</dbReference>
<sequence>MISTSSGTFLGSTEGRRSRTDLTAQKQFRPEFNPTVREESTNQKLWELMAEYIDSEIPTIQSSIVSHVEYTLARTRFNFDKNACYRAAALSIRDRLIESWNDSQQLFTAEDYKRVYYMSLEFLMGRSMQNALVNLNLESRYREALEELGYKLEELYEEEVDPGLGNGGLGRLAACFLDSLATLDYPAWGYGIRYDYGIFRQKIIKGYQVEMPDYWLAQMNPWEIERTDVAYDIHFGGWVEKKHENGQEFCTWHPDETVKAVAYDSPIPGFDTFNTINLRLWKARPTNEFDFQSFNQGDYFKAIEARQRAEYITSVLYPNDSTTSGKELRLKQQYFFCSATIQDVIRRFLKKDRTWDELPSKVAIQLNDTHPSISIPELLRILVDNYRVPWQKAWNIAYKIFSYTNHTVMPEALEKWGVDLLGRLLPRHLEIIYLINHIFMEQVYKKFHNHPQRDYFMGCMSLVEESNPKMIKMANLCMVASHAVNGVAEIHTGLVKDKLFPHYNHYFEGKIRNKTNGVTPRRWIHCSNPGLSKLWTASLGSYAWLTDLDKLKELLPMVENTDFKEHFARVKRENKERLAKWIKKECGIEVSTEALFDVQVKRIHEYKRQHLFALYMIYRYISLKEMSPAQRQNMVKRVFMVGGKAAPGYIAAKKIIKLITSIGDVVNKDPEIGDLMKVVFLPNYCVSNAQIIIPGTDLSQQISTAGTEASGTSNMKFVMNGAVIIGTMDGANVEIVEEIGRDNIIIFGAQIEEVDGIRQRREQAGSRLRKCFDYIRNGNIGNPRELCSLIDTLENNDVYIVKHDFYPYLEAQEKADRLYKNQDEWLKMSITGALSMGKFSSDRTINEYAADIWDLEKVKIPAPSTSAIGRVRSQPNLLPADEKLQKRRASIQEKEAVIIKAIPDEVLEKSLADDREDPEARNQEAV</sequence>
<dbReference type="AlphaFoldDB" id="A0A1R2BVC7"/>
<protein>
    <recommendedName>
        <fullName evidence="10">Alpha-1,4 glucan phosphorylase</fullName>
        <ecNumber evidence="10">2.4.1.1</ecNumber>
    </recommendedName>
</protein>
<evidence type="ECO:0000256" key="2">
    <source>
        <dbReference type="ARBA" id="ARBA00001933"/>
    </source>
</evidence>
<evidence type="ECO:0000313" key="13">
    <source>
        <dbReference type="Proteomes" id="UP000187209"/>
    </source>
</evidence>
<dbReference type="GO" id="GO:0005737">
    <property type="term" value="C:cytoplasm"/>
    <property type="evidence" value="ECO:0007669"/>
    <property type="project" value="TreeGrafter"/>
</dbReference>
<dbReference type="PROSITE" id="PS00102">
    <property type="entry name" value="PHOSPHORYLASE"/>
    <property type="match status" value="1"/>
</dbReference>
<gene>
    <name evidence="12" type="ORF">SteCoe_18887</name>
</gene>
<comment type="function">
    <text evidence="10">Allosteric enzyme that catalyzes the rate-limiting step in glycogen catabolism, the phosphorolytic cleavage of glycogen to produce glucose-1-phosphate, and plays a central role in maintaining cellular and organismal glucose homeostasis.</text>
</comment>
<evidence type="ECO:0000256" key="5">
    <source>
        <dbReference type="ARBA" id="ARBA00022676"/>
    </source>
</evidence>
<reference evidence="12 13" key="1">
    <citation type="submission" date="2016-11" db="EMBL/GenBank/DDBJ databases">
        <title>The macronuclear genome of Stentor coeruleus: a giant cell with tiny introns.</title>
        <authorList>
            <person name="Slabodnick M."/>
            <person name="Ruby J.G."/>
            <person name="Reiff S.B."/>
            <person name="Swart E.C."/>
            <person name="Gosai S."/>
            <person name="Prabakaran S."/>
            <person name="Witkowska E."/>
            <person name="Larue G.E."/>
            <person name="Fisher S."/>
            <person name="Freeman R.M."/>
            <person name="Gunawardena J."/>
            <person name="Chu W."/>
            <person name="Stover N.A."/>
            <person name="Gregory B.D."/>
            <person name="Nowacki M."/>
            <person name="Derisi J."/>
            <person name="Roy S.W."/>
            <person name="Marshall W.F."/>
            <person name="Sood P."/>
        </authorList>
    </citation>
    <scope>NUCLEOTIDE SEQUENCE [LARGE SCALE GENOMIC DNA]</scope>
    <source>
        <strain evidence="12">WM001</strain>
    </source>
</reference>
<dbReference type="EMBL" id="MPUH01000408">
    <property type="protein sequence ID" value="OMJ80779.1"/>
    <property type="molecule type" value="Genomic_DNA"/>
</dbReference>
<dbReference type="GO" id="GO:0030170">
    <property type="term" value="F:pyridoxal phosphate binding"/>
    <property type="evidence" value="ECO:0007669"/>
    <property type="project" value="InterPro"/>
</dbReference>
<keyword evidence="6 10" id="KW-0808">Transferase</keyword>
<dbReference type="FunFam" id="3.40.50.2000:FF:000003">
    <property type="entry name" value="Alpha-1,4 glucan phosphorylase"/>
    <property type="match status" value="1"/>
</dbReference>
<dbReference type="Proteomes" id="UP000187209">
    <property type="component" value="Unassembled WGS sequence"/>
</dbReference>
<dbReference type="InterPro" id="IPR035090">
    <property type="entry name" value="Pyridoxal_P_attach_site"/>
</dbReference>
<evidence type="ECO:0000256" key="11">
    <source>
        <dbReference type="SAM" id="MobiDB-lite"/>
    </source>
</evidence>
<name>A0A1R2BVC7_9CILI</name>
<evidence type="ECO:0000256" key="9">
    <source>
        <dbReference type="PIRSR" id="PIRSR000460-1"/>
    </source>
</evidence>